<dbReference type="RefSeq" id="WP_377906616.1">
    <property type="nucleotide sequence ID" value="NZ_JBHRZS010000007.1"/>
</dbReference>
<name>A0ABV8AWL3_9BACT</name>
<dbReference type="EMBL" id="JBHRZS010000007">
    <property type="protein sequence ID" value="MFC3881277.1"/>
    <property type="molecule type" value="Genomic_DNA"/>
</dbReference>
<feature type="signal peptide" evidence="1">
    <location>
        <begin position="1"/>
        <end position="23"/>
    </location>
</feature>
<evidence type="ECO:0000259" key="2">
    <source>
        <dbReference type="Pfam" id="PF14730"/>
    </source>
</evidence>
<gene>
    <name evidence="3" type="ORF">ACFOSV_13880</name>
</gene>
<protein>
    <submittedName>
        <fullName evidence="3">DUF4468 domain-containing protein</fullName>
    </submittedName>
</protein>
<dbReference type="Proteomes" id="UP001595805">
    <property type="component" value="Unassembled WGS sequence"/>
</dbReference>
<evidence type="ECO:0000313" key="4">
    <source>
        <dbReference type="Proteomes" id="UP001595805"/>
    </source>
</evidence>
<feature type="domain" description="DUF4468" evidence="2">
    <location>
        <begin position="48"/>
        <end position="134"/>
    </location>
</feature>
<feature type="chain" id="PRO_5046752300" evidence="1">
    <location>
        <begin position="24"/>
        <end position="219"/>
    </location>
</feature>
<dbReference type="Gene3D" id="3.30.530.80">
    <property type="match status" value="1"/>
</dbReference>
<keyword evidence="1" id="KW-0732">Signal</keyword>
<reference evidence="4" key="1">
    <citation type="journal article" date="2019" name="Int. J. Syst. Evol. Microbiol.">
        <title>The Global Catalogue of Microorganisms (GCM) 10K type strain sequencing project: providing services to taxonomists for standard genome sequencing and annotation.</title>
        <authorList>
            <consortium name="The Broad Institute Genomics Platform"/>
            <consortium name="The Broad Institute Genome Sequencing Center for Infectious Disease"/>
            <person name="Wu L."/>
            <person name="Ma J."/>
        </authorList>
    </citation>
    <scope>NUCLEOTIDE SEQUENCE [LARGE SCALE GENOMIC DNA]</scope>
    <source>
        <strain evidence="4">CCUG 60523</strain>
    </source>
</reference>
<evidence type="ECO:0000313" key="3">
    <source>
        <dbReference type="EMBL" id="MFC3881277.1"/>
    </source>
</evidence>
<accession>A0ABV8AWL3</accession>
<dbReference type="Pfam" id="PF14730">
    <property type="entry name" value="DUF4468"/>
    <property type="match status" value="1"/>
</dbReference>
<comment type="caution">
    <text evidence="3">The sequence shown here is derived from an EMBL/GenBank/DDBJ whole genome shotgun (WGS) entry which is preliminary data.</text>
</comment>
<evidence type="ECO:0000256" key="1">
    <source>
        <dbReference type="SAM" id="SignalP"/>
    </source>
</evidence>
<organism evidence="3 4">
    <name type="scientific">Algoriphagus namhaensis</name>
    <dbReference type="NCBI Taxonomy" id="915353"/>
    <lineage>
        <taxon>Bacteria</taxon>
        <taxon>Pseudomonadati</taxon>
        <taxon>Bacteroidota</taxon>
        <taxon>Cytophagia</taxon>
        <taxon>Cytophagales</taxon>
        <taxon>Cyclobacteriaceae</taxon>
        <taxon>Algoriphagus</taxon>
    </lineage>
</organism>
<keyword evidence="4" id="KW-1185">Reference proteome</keyword>
<proteinExistence type="predicted"/>
<sequence>MKQLTLFTVLLLFSFLSYGQKVADTYPFDMQSIPESIQIIDGFMGIQQIIEAEDQSQDELYQLLSRWIAQNYKRGDYVTDLDSKTSIIVKGNNTMMVEYVQFSKSSGMSKVSEKITNDHTITFDIKDSRIRVTVIPNDMKLYFMNFNPNTFAQYEDYVEGNAQVFYNNALAFDPFTKYKRKELKSYNFSFAYLQAFDRWVQSKLISIEKAITNKPNDDW</sequence>
<dbReference type="InterPro" id="IPR027823">
    <property type="entry name" value="DUF4468"/>
</dbReference>